<sequence length="114" mass="12731">MACLNWSVDWNVASSSRAVCDASVRCWIAMHSRGVVVRDKLTTARTCGGRRLAFAHVEAARRGSRIYTTRAACGRLSRDARDMGEITVPDRVGDHLRDRRISLHAWPPAGRGRR</sequence>
<reference evidence="2" key="1">
    <citation type="submission" date="2007-03" db="EMBL/GenBank/DDBJ databases">
        <title>Complete sequence of chromosome 2 of Burkholderia vietnamiensis G4.</title>
        <authorList>
            <consortium name="US DOE Joint Genome Institute"/>
            <person name="Copeland A."/>
            <person name="Lucas S."/>
            <person name="Lapidus A."/>
            <person name="Barry K."/>
            <person name="Detter J.C."/>
            <person name="Glavina del Rio T."/>
            <person name="Hammon N."/>
            <person name="Israni S."/>
            <person name="Dalin E."/>
            <person name="Tice H."/>
            <person name="Pitluck S."/>
            <person name="Chain P."/>
            <person name="Malfatti S."/>
            <person name="Shin M."/>
            <person name="Vergez L."/>
            <person name="Schmutz J."/>
            <person name="Larimer F."/>
            <person name="Land M."/>
            <person name="Hauser L."/>
            <person name="Kyrpides N."/>
            <person name="Tiedje J."/>
            <person name="Richardson P."/>
        </authorList>
    </citation>
    <scope>NUCLEOTIDE SEQUENCE [LARGE SCALE GENOMIC DNA]</scope>
    <source>
        <strain evidence="2">G4 / LMG 22486</strain>
    </source>
</reference>
<evidence type="ECO:0000313" key="1">
    <source>
        <dbReference type="EMBL" id="ABO56413.1"/>
    </source>
</evidence>
<organism evidence="1 2">
    <name type="scientific">Burkholderia vietnamiensis (strain G4 / LMG 22486)</name>
    <name type="common">Burkholderia cepacia (strain R1808)</name>
    <dbReference type="NCBI Taxonomy" id="269482"/>
    <lineage>
        <taxon>Bacteria</taxon>
        <taxon>Pseudomonadati</taxon>
        <taxon>Pseudomonadota</taxon>
        <taxon>Betaproteobacteria</taxon>
        <taxon>Burkholderiales</taxon>
        <taxon>Burkholderiaceae</taxon>
        <taxon>Burkholderia</taxon>
        <taxon>Burkholderia cepacia complex</taxon>
    </lineage>
</organism>
<evidence type="ECO:0000313" key="2">
    <source>
        <dbReference type="Proteomes" id="UP000002287"/>
    </source>
</evidence>
<name>A4JJG0_BURVG</name>
<dbReference type="Proteomes" id="UP000002287">
    <property type="component" value="Chromosome 2"/>
</dbReference>
<dbReference type="KEGG" id="bvi:Bcep1808_3425"/>
<dbReference type="AlphaFoldDB" id="A4JJG0"/>
<protein>
    <submittedName>
        <fullName evidence="1">Uncharacterized protein</fullName>
    </submittedName>
</protein>
<gene>
    <name evidence="1" type="ordered locus">Bcep1808_3425</name>
</gene>
<dbReference type="HOGENOM" id="CLU_2116445_0_0_4"/>
<dbReference type="EMBL" id="CP000615">
    <property type="protein sequence ID" value="ABO56413.1"/>
    <property type="molecule type" value="Genomic_DNA"/>
</dbReference>
<proteinExistence type="predicted"/>
<accession>A4JJG0</accession>